<gene>
    <name evidence="2" type="ORF">AVDCRST_MAG93-5258</name>
</gene>
<evidence type="ECO:0000313" key="2">
    <source>
        <dbReference type="EMBL" id="CAA9311583.1"/>
    </source>
</evidence>
<protein>
    <submittedName>
        <fullName evidence="2">Uncharacterized protein</fullName>
    </submittedName>
</protein>
<name>A0A6J4KRR1_9CHLR</name>
<sequence>CITGISDKHTYPASDMHQPKARSEPDGITTAHGTLRWREPVWI</sequence>
<dbReference type="AlphaFoldDB" id="A0A6J4KRR1"/>
<feature type="non-terminal residue" evidence="2">
    <location>
        <position position="1"/>
    </location>
</feature>
<organism evidence="2">
    <name type="scientific">uncultured Chloroflexia bacterium</name>
    <dbReference type="NCBI Taxonomy" id="1672391"/>
    <lineage>
        <taxon>Bacteria</taxon>
        <taxon>Bacillati</taxon>
        <taxon>Chloroflexota</taxon>
        <taxon>Chloroflexia</taxon>
        <taxon>environmental samples</taxon>
    </lineage>
</organism>
<feature type="non-terminal residue" evidence="2">
    <location>
        <position position="43"/>
    </location>
</feature>
<proteinExistence type="predicted"/>
<accession>A0A6J4KRR1</accession>
<evidence type="ECO:0000256" key="1">
    <source>
        <dbReference type="SAM" id="MobiDB-lite"/>
    </source>
</evidence>
<feature type="region of interest" description="Disordered" evidence="1">
    <location>
        <begin position="1"/>
        <end position="32"/>
    </location>
</feature>
<dbReference type="EMBL" id="CADCTR010001774">
    <property type="protein sequence ID" value="CAA9311583.1"/>
    <property type="molecule type" value="Genomic_DNA"/>
</dbReference>
<feature type="compositionally biased region" description="Basic and acidic residues" evidence="1">
    <location>
        <begin position="1"/>
        <end position="10"/>
    </location>
</feature>
<reference evidence="2" key="1">
    <citation type="submission" date="2020-02" db="EMBL/GenBank/DDBJ databases">
        <authorList>
            <person name="Meier V. D."/>
        </authorList>
    </citation>
    <scope>NUCLEOTIDE SEQUENCE</scope>
    <source>
        <strain evidence="2">AVDCRST_MAG93</strain>
    </source>
</reference>